<dbReference type="Pfam" id="PF14975">
    <property type="entry name" value="DUF4512"/>
    <property type="match status" value="1"/>
</dbReference>
<feature type="non-terminal residue" evidence="3">
    <location>
        <position position="100"/>
    </location>
</feature>
<feature type="compositionally biased region" description="Basic and acidic residues" evidence="2">
    <location>
        <begin position="64"/>
        <end position="78"/>
    </location>
</feature>
<sequence length="100" mass="10584">MVCIPCIVIPILLWAYKKFVEPYLYPMIAPLINRIRSKKAMQEPAGTKQGPGGSAGDPQGPGAAKRDQEDGSGSHKPESNGVANGSAAKRSTAVYDKKTA</sequence>
<evidence type="ECO:0000256" key="2">
    <source>
        <dbReference type="SAM" id="MobiDB-lite"/>
    </source>
</evidence>
<dbReference type="AlphaFoldDB" id="A0A7L3E737"/>
<comment type="caution">
    <text evidence="3">The sequence shown here is derived from an EMBL/GenBank/DDBJ whole genome shotgun (WGS) entry which is preliminary data.</text>
</comment>
<proteinExistence type="inferred from homology"/>
<name>A0A7L3E737_9PASS</name>
<dbReference type="PANTHER" id="PTHR13456:SF0">
    <property type="entry name" value="UPF0729 PROTEIN C18ORF32"/>
    <property type="match status" value="1"/>
</dbReference>
<dbReference type="EMBL" id="VZTR01012333">
    <property type="protein sequence ID" value="NXT64313.1"/>
    <property type="molecule type" value="Genomic_DNA"/>
</dbReference>
<comment type="similarity">
    <text evidence="1">Belongs to the UPF0729 family.</text>
</comment>
<evidence type="ECO:0000313" key="4">
    <source>
        <dbReference type="Proteomes" id="UP000563107"/>
    </source>
</evidence>
<feature type="non-terminal residue" evidence="3">
    <location>
        <position position="1"/>
    </location>
</feature>
<dbReference type="InterPro" id="IPR026776">
    <property type="entry name" value="UPF0729_C18orf32-like"/>
</dbReference>
<dbReference type="Proteomes" id="UP000563107">
    <property type="component" value="Unassembled WGS sequence"/>
</dbReference>
<evidence type="ECO:0000313" key="3">
    <source>
        <dbReference type="EMBL" id="NXT64313.1"/>
    </source>
</evidence>
<organism evidence="3 4">
    <name type="scientific">Chaetops frenatus</name>
    <name type="common">Rufous rock-jumper</name>
    <dbReference type="NCBI Taxonomy" id="221966"/>
    <lineage>
        <taxon>Eukaryota</taxon>
        <taxon>Metazoa</taxon>
        <taxon>Chordata</taxon>
        <taxon>Craniata</taxon>
        <taxon>Vertebrata</taxon>
        <taxon>Euteleostomi</taxon>
        <taxon>Archelosauria</taxon>
        <taxon>Archosauria</taxon>
        <taxon>Dinosauria</taxon>
        <taxon>Saurischia</taxon>
        <taxon>Theropoda</taxon>
        <taxon>Coelurosauria</taxon>
        <taxon>Aves</taxon>
        <taxon>Neognathae</taxon>
        <taxon>Neoaves</taxon>
        <taxon>Telluraves</taxon>
        <taxon>Australaves</taxon>
        <taxon>Passeriformes</taxon>
        <taxon>Picathartidae</taxon>
        <taxon>Chaetops</taxon>
    </lineage>
</organism>
<accession>A0A7L3E737</accession>
<gene>
    <name evidence="3" type="primary">Cr032</name>
    <name evidence="3" type="ORF">CHAFRE_R14613</name>
</gene>
<dbReference type="PANTHER" id="PTHR13456">
    <property type="entry name" value="UPF0729 PROTEIN C18ORF32"/>
    <property type="match status" value="1"/>
</dbReference>
<feature type="region of interest" description="Disordered" evidence="2">
    <location>
        <begin position="39"/>
        <end position="100"/>
    </location>
</feature>
<reference evidence="3 4" key="1">
    <citation type="submission" date="2019-09" db="EMBL/GenBank/DDBJ databases">
        <title>Bird 10,000 Genomes (B10K) Project - Family phase.</title>
        <authorList>
            <person name="Zhang G."/>
        </authorList>
    </citation>
    <scope>NUCLEOTIDE SEQUENCE [LARGE SCALE GENOMIC DNA]</scope>
    <source>
        <strain evidence="3">B10K-DU-012-41</strain>
    </source>
</reference>
<keyword evidence="4" id="KW-1185">Reference proteome</keyword>
<evidence type="ECO:0000256" key="1">
    <source>
        <dbReference type="ARBA" id="ARBA00007959"/>
    </source>
</evidence>
<protein>
    <submittedName>
        <fullName evidence="3">CR032 protein</fullName>
    </submittedName>
</protein>